<protein>
    <recommendedName>
        <fullName evidence="3">Glycosyltransferase</fullName>
    </recommendedName>
</protein>
<reference evidence="1 2" key="1">
    <citation type="journal article" date="2021" name="J. Biosci. Bioeng.">
        <title>Identification and characterization of a chc gene cluster responsible for the aromatization pathway of cyclohexanecarboxylate degradation in Sinomonas cyclohexanicum ATCC 51369.</title>
        <authorList>
            <person name="Yamamoto T."/>
            <person name="Hasegawa Y."/>
            <person name="Lau P.C.K."/>
            <person name="Iwaki H."/>
        </authorList>
    </citation>
    <scope>NUCLEOTIDE SEQUENCE [LARGE SCALE GENOMIC DNA]</scope>
    <source>
        <strain evidence="1 2">ATCC 51369</strain>
    </source>
</reference>
<name>A0ABN6FFC3_SINCY</name>
<dbReference type="Gene3D" id="3.40.50.2000">
    <property type="entry name" value="Glycogen Phosphorylase B"/>
    <property type="match status" value="1"/>
</dbReference>
<dbReference type="Pfam" id="PF13692">
    <property type="entry name" value="Glyco_trans_1_4"/>
    <property type="match status" value="1"/>
</dbReference>
<evidence type="ECO:0000313" key="1">
    <source>
        <dbReference type="EMBL" id="BCT75471.1"/>
    </source>
</evidence>
<sequence length="404" mass="43481">MAPRTDPVRARMEGRDIIVLSAANRWKGIPMADQQLAAALGRRFPVLYVEPPESAATRARSGGPTAALRRDPVEVVEPGVIRFTPEGLPGLYRPGIAALNARLSALQVRAMLRRLGARPAACLEGNVMVPVMGRIGERSTAYWAQDDAAGMAPLIGGRAHAYARAERRLADDAHVVIAANPVVAESLTTPWRRPVLIPFGCDAAHFSAASSAGPAPEVHLERPYAVFMGHLGERIDLPLLERFTDDGGRLLLVGPLHPRGDADAFRRFAHRAGVQWVGAVEFGRLPRYLAQAAVGLVPYNRSRFNLGSFPLKALEYLAAGLPVVATPLPAMDWIGGPDVHTADGPELFSTAVRKAMSAGRDEASDERRRAFARNHSWDARALTVLETLGLAAPPHHRNGSEAAP</sequence>
<dbReference type="Proteomes" id="UP001319861">
    <property type="component" value="Chromosome"/>
</dbReference>
<evidence type="ECO:0008006" key="3">
    <source>
        <dbReference type="Google" id="ProtNLM"/>
    </source>
</evidence>
<evidence type="ECO:0000313" key="2">
    <source>
        <dbReference type="Proteomes" id="UP001319861"/>
    </source>
</evidence>
<dbReference type="EMBL" id="AP024525">
    <property type="protein sequence ID" value="BCT75471.1"/>
    <property type="molecule type" value="Genomic_DNA"/>
</dbReference>
<dbReference type="SUPFAM" id="SSF53756">
    <property type="entry name" value="UDP-Glycosyltransferase/glycogen phosphorylase"/>
    <property type="match status" value="1"/>
</dbReference>
<keyword evidence="2" id="KW-1185">Reference proteome</keyword>
<dbReference type="RefSeq" id="WP_229232212.1">
    <property type="nucleotide sequence ID" value="NZ_AP024525.1"/>
</dbReference>
<gene>
    <name evidence="1" type="ORF">SCMU_13130</name>
</gene>
<proteinExistence type="predicted"/>
<organism evidence="1 2">
    <name type="scientific">Sinomonas cyclohexanicum</name>
    <name type="common">Corynebacterium cyclohexanicum</name>
    <dbReference type="NCBI Taxonomy" id="322009"/>
    <lineage>
        <taxon>Bacteria</taxon>
        <taxon>Bacillati</taxon>
        <taxon>Actinomycetota</taxon>
        <taxon>Actinomycetes</taxon>
        <taxon>Micrococcales</taxon>
        <taxon>Micrococcaceae</taxon>
        <taxon>Sinomonas</taxon>
    </lineage>
</organism>
<accession>A0ABN6FFC3</accession>